<dbReference type="AlphaFoldDB" id="A0A2X3BCR0"/>
<protein>
    <submittedName>
        <fullName evidence="1">Uncharacterized protein</fullName>
    </submittedName>
</protein>
<evidence type="ECO:0000313" key="1">
    <source>
        <dbReference type="EMBL" id="SQB99547.1"/>
    </source>
</evidence>
<organism evidence="1 2">
    <name type="scientific">Helicobacter fennelliae</name>
    <dbReference type="NCBI Taxonomy" id="215"/>
    <lineage>
        <taxon>Bacteria</taxon>
        <taxon>Pseudomonadati</taxon>
        <taxon>Campylobacterota</taxon>
        <taxon>Epsilonproteobacteria</taxon>
        <taxon>Campylobacterales</taxon>
        <taxon>Helicobacteraceae</taxon>
        <taxon>Helicobacter</taxon>
    </lineage>
</organism>
<dbReference type="EMBL" id="UAWL01000006">
    <property type="protein sequence ID" value="SQB99547.1"/>
    <property type="molecule type" value="Genomic_DNA"/>
</dbReference>
<dbReference type="Proteomes" id="UP000250166">
    <property type="component" value="Unassembled WGS sequence"/>
</dbReference>
<gene>
    <name evidence="1" type="ORF">NCTC13102_01872</name>
</gene>
<accession>A0A2X3BCR0</accession>
<name>A0A2X3BCR0_9HELI</name>
<proteinExistence type="predicted"/>
<reference evidence="1 2" key="1">
    <citation type="submission" date="2018-06" db="EMBL/GenBank/DDBJ databases">
        <authorList>
            <consortium name="Pathogen Informatics"/>
            <person name="Doyle S."/>
        </authorList>
    </citation>
    <scope>NUCLEOTIDE SEQUENCE [LARGE SCALE GENOMIC DNA]</scope>
    <source>
        <strain evidence="1 2">NCTC13102</strain>
    </source>
</reference>
<evidence type="ECO:0000313" key="2">
    <source>
        <dbReference type="Proteomes" id="UP000250166"/>
    </source>
</evidence>
<dbReference type="RefSeq" id="WP_023946020.1">
    <property type="nucleotide sequence ID" value="NZ_UAWL01000006.1"/>
</dbReference>
<sequence length="136" mass="16237">MNTLKNGMKIIDYYTLYRDDIRRLEICLNNFNYEDACPYCLKVLAQYKHYNVVLNKDYLLGPSETIWDFTINDKPYTWKFDLDFAENQIRPAHKNPQDKILEQIVKDLCDVLNMLVEKGEIESTDDTSSDWQPKHY</sequence>